<dbReference type="STRING" id="1121942.SAMN02745148_03616"/>
<dbReference type="GO" id="GO:0042619">
    <property type="term" value="P:poly-hydroxybutyrate biosynthetic process"/>
    <property type="evidence" value="ECO:0007669"/>
    <property type="project" value="InterPro"/>
</dbReference>
<dbReference type="Pfam" id="PF12551">
    <property type="entry name" value="PHBC_N"/>
    <property type="match status" value="1"/>
</dbReference>
<dbReference type="InterPro" id="IPR022211">
    <property type="entry name" value="PHBC_N"/>
</dbReference>
<dbReference type="PANTHER" id="PTHR36837:SF5">
    <property type="entry name" value="POLY-3-HYDROXYBUTYRATE SYNTHASE"/>
    <property type="match status" value="1"/>
</dbReference>
<sequence>MDATVKTNDATTKANTTDASTTTASKATVDQQLNAMIGMLSGGLSPSAVQQAWWDWAQHLAASLDTQARLAKKAARQWQRFRAYSERACQDPGCERCIEPLPQDKRFRGDAWQRWPFNALYQGFLLQQQWCHAATTGVPGVSRHHEAMVTFGARQCLDVFSPSNYLATNPELIEQTLREGGANLVRGAANFLEDWQRQLAGQGPAGVEDYRVGQEVAVTPGQVVYRNRLIELIQYAPATQEVHAEPVLIVPAWIMKYYILDLSPENSLVRYLVSKGHTVFVVSWKNPGSDERDLGMADYRRLGVMAALDAVTAIYPAQRIHGVGYCLGGTLLSIAAAAMGRDGDERLASLTLLAAQTDFSEAGELMLFIDEDQVRLLEDIMAVKGYLDTRQMAGAFQLLRSKDLIWSAMVRSYLAGERPPIFDLMAWNADGTRMPARMHSEYLRKLFLDNDLAGGRYSVDGRPVSLTDIRIPVFAVSTRKDHVAPWRSVYKIQWLTRTEVTFVLSSGGHNAGIVSPPDHPRRVHQISTIHQGEPFVDPDGWQAEALHHEGSWWPCWQGWLETHSGERVPAREPGATAGYPALNEAPGRYVLEQ</sequence>
<evidence type="ECO:0000256" key="1">
    <source>
        <dbReference type="ARBA" id="ARBA00022679"/>
    </source>
</evidence>
<evidence type="ECO:0000256" key="2">
    <source>
        <dbReference type="ARBA" id="ARBA00023315"/>
    </source>
</evidence>
<dbReference type="Proteomes" id="UP000184346">
    <property type="component" value="Unassembled WGS sequence"/>
</dbReference>
<evidence type="ECO:0000259" key="4">
    <source>
        <dbReference type="Pfam" id="PF07167"/>
    </source>
</evidence>
<proteinExistence type="predicted"/>
<evidence type="ECO:0000313" key="7">
    <source>
        <dbReference type="Proteomes" id="UP000184346"/>
    </source>
</evidence>
<dbReference type="GO" id="GO:0016746">
    <property type="term" value="F:acyltransferase activity"/>
    <property type="evidence" value="ECO:0007669"/>
    <property type="project" value="UniProtKB-KW"/>
</dbReference>
<keyword evidence="7" id="KW-1185">Reference proteome</keyword>
<dbReference type="SUPFAM" id="SSF53474">
    <property type="entry name" value="alpha/beta-Hydrolases"/>
    <property type="match status" value="1"/>
</dbReference>
<evidence type="ECO:0000313" key="6">
    <source>
        <dbReference type="EMBL" id="SHF82120.1"/>
    </source>
</evidence>
<protein>
    <submittedName>
        <fullName evidence="6">Polyhydroxyalkanoate synthase</fullName>
    </submittedName>
</protein>
<dbReference type="Pfam" id="PF07167">
    <property type="entry name" value="PhaC_N"/>
    <property type="match status" value="1"/>
</dbReference>
<dbReference type="AlphaFoldDB" id="A0A1M5ESL0"/>
<dbReference type="OrthoDB" id="7208816at2"/>
<feature type="domain" description="Poly-beta-hydroxybutyrate polymerase N-terminal" evidence="5">
    <location>
        <begin position="27"/>
        <end position="63"/>
    </location>
</feature>
<name>A0A1M5ESL0_9GAMM</name>
<accession>A0A1M5ESL0</accession>
<dbReference type="InterPro" id="IPR010941">
    <property type="entry name" value="PhaC_N"/>
</dbReference>
<keyword evidence="1" id="KW-0808">Transferase</keyword>
<dbReference type="Gene3D" id="3.40.50.1820">
    <property type="entry name" value="alpha/beta hydrolase"/>
    <property type="match status" value="1"/>
</dbReference>
<dbReference type="PANTHER" id="PTHR36837">
    <property type="entry name" value="POLY(3-HYDROXYALKANOATE) POLYMERASE SUBUNIT PHAC"/>
    <property type="match status" value="1"/>
</dbReference>
<dbReference type="InterPro" id="IPR029058">
    <property type="entry name" value="AB_hydrolase_fold"/>
</dbReference>
<dbReference type="InterPro" id="IPR051321">
    <property type="entry name" value="PHA/PHB_synthase"/>
</dbReference>
<organism evidence="6 7">
    <name type="scientific">Modicisalibacter ilicicola DSM 19980</name>
    <dbReference type="NCBI Taxonomy" id="1121942"/>
    <lineage>
        <taxon>Bacteria</taxon>
        <taxon>Pseudomonadati</taxon>
        <taxon>Pseudomonadota</taxon>
        <taxon>Gammaproteobacteria</taxon>
        <taxon>Oceanospirillales</taxon>
        <taxon>Halomonadaceae</taxon>
        <taxon>Modicisalibacter</taxon>
    </lineage>
</organism>
<dbReference type="EMBL" id="FQUJ01000025">
    <property type="protein sequence ID" value="SHF82120.1"/>
    <property type="molecule type" value="Genomic_DNA"/>
</dbReference>
<reference evidence="6 7" key="1">
    <citation type="submission" date="2016-11" db="EMBL/GenBank/DDBJ databases">
        <authorList>
            <person name="Jaros S."/>
            <person name="Januszkiewicz K."/>
            <person name="Wedrychowicz H."/>
        </authorList>
    </citation>
    <scope>NUCLEOTIDE SEQUENCE [LARGE SCALE GENOMIC DNA]</scope>
    <source>
        <strain evidence="6 7">DSM 19980</strain>
    </source>
</reference>
<evidence type="ECO:0000259" key="5">
    <source>
        <dbReference type="Pfam" id="PF12551"/>
    </source>
</evidence>
<feature type="domain" description="Poly-beta-hydroxybutyrate polymerase N-terminal" evidence="4">
    <location>
        <begin position="103"/>
        <end position="272"/>
    </location>
</feature>
<feature type="region of interest" description="Disordered" evidence="3">
    <location>
        <begin position="1"/>
        <end position="25"/>
    </location>
</feature>
<evidence type="ECO:0000256" key="3">
    <source>
        <dbReference type="SAM" id="MobiDB-lite"/>
    </source>
</evidence>
<gene>
    <name evidence="6" type="ORF">SAMN02745148_03616</name>
</gene>
<dbReference type="RefSeq" id="WP_084671823.1">
    <property type="nucleotide sequence ID" value="NZ_FQUJ01000025.1"/>
</dbReference>
<keyword evidence="2" id="KW-0012">Acyltransferase</keyword>